<feature type="domain" description="ChrR-like cupin" evidence="1">
    <location>
        <begin position="19"/>
        <end position="123"/>
    </location>
</feature>
<reference evidence="2 3" key="1">
    <citation type="submission" date="2020-04" db="EMBL/GenBank/DDBJ databases">
        <authorList>
            <person name="Zhang R."/>
            <person name="Schippers A."/>
        </authorList>
    </citation>
    <scope>NUCLEOTIDE SEQUENCE [LARGE SCALE GENOMIC DNA]</scope>
    <source>
        <strain evidence="2 3">DSM 109850</strain>
    </source>
</reference>
<dbReference type="InterPro" id="IPR014710">
    <property type="entry name" value="RmlC-like_jellyroll"/>
</dbReference>
<dbReference type="EMBL" id="JABBVZ010000030">
    <property type="protein sequence ID" value="NMP22767.1"/>
    <property type="molecule type" value="Genomic_DNA"/>
</dbReference>
<accession>A0A7Y0L3S4</accession>
<dbReference type="InterPro" id="IPR025979">
    <property type="entry name" value="ChrR-like_cupin_dom"/>
</dbReference>
<dbReference type="Proteomes" id="UP000533476">
    <property type="component" value="Unassembled WGS sequence"/>
</dbReference>
<dbReference type="Gene3D" id="2.60.120.10">
    <property type="entry name" value="Jelly Rolls"/>
    <property type="match status" value="1"/>
</dbReference>
<name>A0A7Y0L3S4_9FIRM</name>
<keyword evidence="3" id="KW-1185">Reference proteome</keyword>
<evidence type="ECO:0000259" key="1">
    <source>
        <dbReference type="Pfam" id="PF12973"/>
    </source>
</evidence>
<evidence type="ECO:0000313" key="2">
    <source>
        <dbReference type="EMBL" id="NMP22767.1"/>
    </source>
</evidence>
<dbReference type="SUPFAM" id="SSF51182">
    <property type="entry name" value="RmlC-like cupins"/>
    <property type="match status" value="1"/>
</dbReference>
<dbReference type="AlphaFoldDB" id="A0A7Y0L3S4"/>
<dbReference type="InterPro" id="IPR011051">
    <property type="entry name" value="RmlC_Cupin_sf"/>
</dbReference>
<evidence type="ECO:0000313" key="3">
    <source>
        <dbReference type="Proteomes" id="UP000533476"/>
    </source>
</evidence>
<proteinExistence type="predicted"/>
<protein>
    <submittedName>
        <fullName evidence="2">Cupin domain-containing protein</fullName>
    </submittedName>
</protein>
<sequence length="140" mass="15723">MEIKVPSYPLPDLETPLTEEVLIDTTESEWRPKSLEGLSEIRLFTNEETGATISLVKFAKGSGIPEPHKHASNQFMFCLSGEYVYTATNTVLRPGSFYWNPKGNVHGPTMANADSVLLEIYDGPHYPQKPSWYTDDKDAK</sequence>
<comment type="caution">
    <text evidence="2">The sequence shown here is derived from an EMBL/GenBank/DDBJ whole genome shotgun (WGS) entry which is preliminary data.</text>
</comment>
<gene>
    <name evidence="2" type="ORF">HIJ39_10435</name>
</gene>
<organism evidence="2 3">
    <name type="scientific">Sulfobacillus harzensis</name>
    <dbReference type="NCBI Taxonomy" id="2729629"/>
    <lineage>
        <taxon>Bacteria</taxon>
        <taxon>Bacillati</taxon>
        <taxon>Bacillota</taxon>
        <taxon>Clostridia</taxon>
        <taxon>Eubacteriales</taxon>
        <taxon>Clostridiales Family XVII. Incertae Sedis</taxon>
        <taxon>Sulfobacillus</taxon>
    </lineage>
</organism>
<dbReference type="Pfam" id="PF12973">
    <property type="entry name" value="Cupin_7"/>
    <property type="match status" value="1"/>
</dbReference>